<reference evidence="6 7" key="1">
    <citation type="submission" date="2019-03" db="EMBL/GenBank/DDBJ databases">
        <title>Deep-cultivation of Planctomycetes and their phenomic and genomic characterization uncovers novel biology.</title>
        <authorList>
            <person name="Wiegand S."/>
            <person name="Jogler M."/>
            <person name="Boedeker C."/>
            <person name="Pinto D."/>
            <person name="Vollmers J."/>
            <person name="Rivas-Marin E."/>
            <person name="Kohn T."/>
            <person name="Peeters S.H."/>
            <person name="Heuer A."/>
            <person name="Rast P."/>
            <person name="Oberbeckmann S."/>
            <person name="Bunk B."/>
            <person name="Jeske O."/>
            <person name="Meyerdierks A."/>
            <person name="Storesund J.E."/>
            <person name="Kallscheuer N."/>
            <person name="Luecker S."/>
            <person name="Lage O.M."/>
            <person name="Pohl T."/>
            <person name="Merkel B.J."/>
            <person name="Hornburger P."/>
            <person name="Mueller R.-W."/>
            <person name="Bruemmer F."/>
            <person name="Labrenz M."/>
            <person name="Spormann A.M."/>
            <person name="Op den Camp H."/>
            <person name="Overmann J."/>
            <person name="Amann R."/>
            <person name="Jetten M.S.M."/>
            <person name="Mascher T."/>
            <person name="Medema M.H."/>
            <person name="Devos D.P."/>
            <person name="Kaster A.-K."/>
            <person name="Ovreas L."/>
            <person name="Rohde M."/>
            <person name="Galperin M.Y."/>
            <person name="Jogler C."/>
        </authorList>
    </citation>
    <scope>NUCLEOTIDE SEQUENCE [LARGE SCALE GENOMIC DNA]</scope>
    <source>
        <strain evidence="6 7">Enr10</strain>
    </source>
</reference>
<organism evidence="6 7">
    <name type="scientific">Gimesia panareensis</name>
    <dbReference type="NCBI Taxonomy" id="2527978"/>
    <lineage>
        <taxon>Bacteria</taxon>
        <taxon>Pseudomonadati</taxon>
        <taxon>Planctomycetota</taxon>
        <taxon>Planctomycetia</taxon>
        <taxon>Planctomycetales</taxon>
        <taxon>Planctomycetaceae</taxon>
        <taxon>Gimesia</taxon>
    </lineage>
</organism>
<dbReference type="GO" id="GO:0005737">
    <property type="term" value="C:cytoplasm"/>
    <property type="evidence" value="ECO:0007669"/>
    <property type="project" value="UniProtKB-SubCell"/>
</dbReference>
<gene>
    <name evidence="5 6" type="primary">queF</name>
    <name evidence="6" type="ORF">Enr10x_19740</name>
</gene>
<dbReference type="InterPro" id="IPR043133">
    <property type="entry name" value="GTP-CH-I_C/QueF"/>
</dbReference>
<dbReference type="EMBL" id="CP037421">
    <property type="protein sequence ID" value="QDT26664.1"/>
    <property type="molecule type" value="Genomic_DNA"/>
</dbReference>
<feature type="active site" description="Proton donor" evidence="5">
    <location>
        <position position="43"/>
    </location>
</feature>
<protein>
    <recommendedName>
        <fullName evidence="5">NADPH-dependent 7-cyano-7-deazaguanine reductase</fullName>
        <ecNumber evidence="5">1.7.1.13</ecNumber>
    </recommendedName>
    <alternativeName>
        <fullName evidence="5">7-cyano-7-carbaguanine reductase</fullName>
    </alternativeName>
    <alternativeName>
        <fullName evidence="5">NADPH-dependent nitrile oxidoreductase</fullName>
    </alternativeName>
    <alternativeName>
        <fullName evidence="5">PreQ(0) reductase</fullName>
    </alternativeName>
</protein>
<keyword evidence="1 5" id="KW-0963">Cytoplasm</keyword>
<evidence type="ECO:0000256" key="5">
    <source>
        <dbReference type="HAMAP-Rule" id="MF_00818"/>
    </source>
</evidence>
<dbReference type="PANTHER" id="PTHR34354:SF1">
    <property type="entry name" value="NADPH-DEPENDENT 7-CYANO-7-DEAZAGUANINE REDUCTASE"/>
    <property type="match status" value="1"/>
</dbReference>
<feature type="binding site" evidence="5">
    <location>
        <begin position="77"/>
        <end position="78"/>
    </location>
    <ligand>
        <name>substrate</name>
    </ligand>
</feature>
<dbReference type="InterPro" id="IPR029500">
    <property type="entry name" value="QueF"/>
</dbReference>
<sequence length="124" mass="14085">MSEADSPRSLLETFENPYPNRDYVMETVCPEFTSVCPKTGQPDFGTLVITYIPDQVCFELKSLKLYLQSYRNVGAFYEDVTNRILDDLVAVTDPRWLELRAEFTPRGGISSTITVSHHKAGDEE</sequence>
<dbReference type="PANTHER" id="PTHR34354">
    <property type="entry name" value="NADPH-DEPENDENT 7-CYANO-7-DEAZAGUANINE REDUCTASE"/>
    <property type="match status" value="1"/>
</dbReference>
<dbReference type="InterPro" id="IPR016856">
    <property type="entry name" value="QueF_type1"/>
</dbReference>
<comment type="pathway">
    <text evidence="5">tRNA modification; tRNA-queuosine biosynthesis.</text>
</comment>
<dbReference type="RefSeq" id="WP_145448879.1">
    <property type="nucleotide sequence ID" value="NZ_CP037421.1"/>
</dbReference>
<proteinExistence type="inferred from homology"/>
<keyword evidence="2 5" id="KW-0671">Queuosine biosynthesis</keyword>
<evidence type="ECO:0000256" key="1">
    <source>
        <dbReference type="ARBA" id="ARBA00022490"/>
    </source>
</evidence>
<dbReference type="GO" id="GO:0033739">
    <property type="term" value="F:preQ1 synthase activity"/>
    <property type="evidence" value="ECO:0007669"/>
    <property type="project" value="UniProtKB-UniRule"/>
</dbReference>
<dbReference type="GO" id="GO:0008616">
    <property type="term" value="P:tRNA queuosine(34) biosynthetic process"/>
    <property type="evidence" value="ECO:0007669"/>
    <property type="project" value="UniProtKB-UniRule"/>
</dbReference>
<comment type="similarity">
    <text evidence="5">Belongs to the GTP cyclohydrolase I family. QueF type 1 subfamily.</text>
</comment>
<evidence type="ECO:0000256" key="4">
    <source>
        <dbReference type="ARBA" id="ARBA00023002"/>
    </source>
</evidence>
<evidence type="ECO:0000313" key="7">
    <source>
        <dbReference type="Proteomes" id="UP000315647"/>
    </source>
</evidence>
<evidence type="ECO:0000256" key="3">
    <source>
        <dbReference type="ARBA" id="ARBA00022857"/>
    </source>
</evidence>
<name>A0A517Q4U9_9PLAN</name>
<dbReference type="NCBIfam" id="TIGR03139">
    <property type="entry name" value="QueF-II"/>
    <property type="match status" value="1"/>
</dbReference>
<dbReference type="Gene3D" id="3.30.1130.10">
    <property type="match status" value="1"/>
</dbReference>
<dbReference type="HAMAP" id="MF_00818">
    <property type="entry name" value="QueF_type1"/>
    <property type="match status" value="1"/>
</dbReference>
<dbReference type="UniPathway" id="UPA00392"/>
<dbReference type="PIRSF" id="PIRSF027377">
    <property type="entry name" value="Nitrile_oxidored_QueF"/>
    <property type="match status" value="1"/>
</dbReference>
<keyword evidence="4 5" id="KW-0560">Oxidoreductase</keyword>
<comment type="subcellular location">
    <subcellularLocation>
        <location evidence="5">Cytoplasm</location>
    </subcellularLocation>
</comment>
<dbReference type="EC" id="1.7.1.13" evidence="5"/>
<comment type="function">
    <text evidence="5">Catalyzes the NADPH-dependent reduction of 7-cyano-7-deazaguanine (preQ0) to 7-aminomethyl-7-deazaguanine (preQ1).</text>
</comment>
<dbReference type="AlphaFoldDB" id="A0A517Q4U9"/>
<evidence type="ECO:0000256" key="2">
    <source>
        <dbReference type="ARBA" id="ARBA00022785"/>
    </source>
</evidence>
<comment type="caution">
    <text evidence="5">Lacks conserved residue(s) required for the propagation of feature annotation.</text>
</comment>
<comment type="catalytic activity">
    <reaction evidence="5">
        <text>7-aminomethyl-7-carbaguanine + 2 NADP(+) = 7-cyano-7-carbaguanine + 2 NADPH + 3 H(+)</text>
        <dbReference type="Rhea" id="RHEA:13409"/>
        <dbReference type="ChEBI" id="CHEBI:15378"/>
        <dbReference type="ChEBI" id="CHEBI:45075"/>
        <dbReference type="ChEBI" id="CHEBI:57783"/>
        <dbReference type="ChEBI" id="CHEBI:58349"/>
        <dbReference type="ChEBI" id="CHEBI:58703"/>
        <dbReference type="EC" id="1.7.1.13"/>
    </reaction>
</comment>
<accession>A0A517Q4U9</accession>
<dbReference type="Proteomes" id="UP000315647">
    <property type="component" value="Chromosome"/>
</dbReference>
<keyword evidence="3 5" id="KW-0521">NADP</keyword>
<dbReference type="Pfam" id="PF14489">
    <property type="entry name" value="QueF"/>
    <property type="match status" value="1"/>
</dbReference>
<dbReference type="InterPro" id="IPR050084">
    <property type="entry name" value="NADPH_dep_7-cyano-7-deazaG_red"/>
</dbReference>
<evidence type="ECO:0000313" key="6">
    <source>
        <dbReference type="EMBL" id="QDT26664.1"/>
    </source>
</evidence>
<keyword evidence="7" id="KW-1185">Reference proteome</keyword>
<dbReference type="SUPFAM" id="SSF55620">
    <property type="entry name" value="Tetrahydrobiopterin biosynthesis enzymes-like"/>
    <property type="match status" value="1"/>
</dbReference>
<feature type="active site" description="Thioimide intermediate" evidence="5">
    <location>
        <position position="36"/>
    </location>
</feature>